<name>A0A1G5S6G2_9FIRM</name>
<reference evidence="1 2" key="1">
    <citation type="submission" date="2016-10" db="EMBL/GenBank/DDBJ databases">
        <authorList>
            <person name="de Groot N.N."/>
        </authorList>
    </citation>
    <scope>NUCLEOTIDE SEQUENCE [LARGE SCALE GENOMIC DNA]</scope>
    <source>
        <strain evidence="1 2">DSM 2784</strain>
    </source>
</reference>
<dbReference type="InterPro" id="IPR043519">
    <property type="entry name" value="NT_sf"/>
</dbReference>
<dbReference type="STRING" id="1120920.SAMN03080599_02804"/>
<dbReference type="SUPFAM" id="SSF81301">
    <property type="entry name" value="Nucleotidyltransferase"/>
    <property type="match status" value="1"/>
</dbReference>
<gene>
    <name evidence="1" type="ORF">SAMN03080599_02804</name>
</gene>
<sequence length="195" mass="21734">MNAAAWSEHLSRLAEKFNQLDVVWAAGASSVLYEHGLTSTVNDLDIMVRLEDAAKLDAFLEPYAVKPPETDHPKYKTAFFREYVVDGVEIDLIAGFAIAHEQGVYYYRFDHDAVDRVAILNGAGVPIAALEDWYVLYMLMDRKEDKVELIESHFLANGIEAPGRLEGALTQPLPETVRNRIVALMNNPAISMPGV</sequence>
<dbReference type="Proteomes" id="UP000199208">
    <property type="component" value="Unassembled WGS sequence"/>
</dbReference>
<dbReference type="AlphaFoldDB" id="A0A1G5S6G2"/>
<dbReference type="RefSeq" id="WP_092592560.1">
    <property type="nucleotide sequence ID" value="NZ_FMWL01000019.1"/>
</dbReference>
<accession>A0A1G5S6G2</accession>
<keyword evidence="2" id="KW-1185">Reference proteome</keyword>
<organism evidence="1 2">
    <name type="scientific">Acidaminobacter hydrogenoformans DSM 2784</name>
    <dbReference type="NCBI Taxonomy" id="1120920"/>
    <lineage>
        <taxon>Bacteria</taxon>
        <taxon>Bacillati</taxon>
        <taxon>Bacillota</taxon>
        <taxon>Clostridia</taxon>
        <taxon>Peptostreptococcales</taxon>
        <taxon>Acidaminobacteraceae</taxon>
        <taxon>Acidaminobacter</taxon>
    </lineage>
</organism>
<evidence type="ECO:0008006" key="3">
    <source>
        <dbReference type="Google" id="ProtNLM"/>
    </source>
</evidence>
<dbReference type="EMBL" id="FMWL01000019">
    <property type="protein sequence ID" value="SCZ81470.1"/>
    <property type="molecule type" value="Genomic_DNA"/>
</dbReference>
<proteinExistence type="predicted"/>
<dbReference type="Gene3D" id="3.30.460.40">
    <property type="match status" value="1"/>
</dbReference>
<protein>
    <recommendedName>
        <fullName evidence="3">Nucleotidyltransferase family protein</fullName>
    </recommendedName>
</protein>
<evidence type="ECO:0000313" key="2">
    <source>
        <dbReference type="Proteomes" id="UP000199208"/>
    </source>
</evidence>
<dbReference type="OrthoDB" id="2351919at2"/>
<evidence type="ECO:0000313" key="1">
    <source>
        <dbReference type="EMBL" id="SCZ81470.1"/>
    </source>
</evidence>